<dbReference type="Proteomes" id="UP000030645">
    <property type="component" value="Unassembled WGS sequence"/>
</dbReference>
<name>W9S3C5_9ROSA</name>
<dbReference type="EMBL" id="KE346026">
    <property type="protein sequence ID" value="EXC24667.1"/>
    <property type="molecule type" value="Genomic_DNA"/>
</dbReference>
<dbReference type="AlphaFoldDB" id="W9S3C5"/>
<protein>
    <recommendedName>
        <fullName evidence="3">Serine-rich protein</fullName>
    </recommendedName>
</protein>
<gene>
    <name evidence="1" type="ORF">L484_008438</name>
</gene>
<keyword evidence="2" id="KW-1185">Reference proteome</keyword>
<dbReference type="PANTHER" id="PTHR33132">
    <property type="entry name" value="OSJNBB0118P14.9 PROTEIN"/>
    <property type="match status" value="1"/>
</dbReference>
<proteinExistence type="predicted"/>
<dbReference type="PANTHER" id="PTHR33132:SF149">
    <property type="entry name" value="SERINE-RICH PROTEIN-LIKE PROTEIN"/>
    <property type="match status" value="1"/>
</dbReference>
<evidence type="ECO:0000313" key="1">
    <source>
        <dbReference type="EMBL" id="EXC24667.1"/>
    </source>
</evidence>
<reference evidence="2" key="1">
    <citation type="submission" date="2013-01" db="EMBL/GenBank/DDBJ databases">
        <title>Draft Genome Sequence of a Mulberry Tree, Morus notabilis C.K. Schneid.</title>
        <authorList>
            <person name="He N."/>
            <person name="Zhao S."/>
        </authorList>
    </citation>
    <scope>NUCLEOTIDE SEQUENCE</scope>
</reference>
<evidence type="ECO:0008006" key="3">
    <source>
        <dbReference type="Google" id="ProtNLM"/>
    </source>
</evidence>
<dbReference type="KEGG" id="mnt:21391804"/>
<dbReference type="STRING" id="981085.W9S3C5"/>
<evidence type="ECO:0000313" key="2">
    <source>
        <dbReference type="Proteomes" id="UP000030645"/>
    </source>
</evidence>
<sequence>MPQTLLFFAFFSTSTFKFSNTRSSSQSFSAGFTSSRAFLSYSSSPIRVSMYGNSISPRRRSMSVTKQINGNGNCNSVVSKPKKTCMCAPTTHPGSFRCYLHKNSPRGGRRQQTSLFDSNSIRFCLTRSAMANSPITIGLVEGELMKRSLLVALIRPSSNQLQRRDTFRPRPS</sequence>
<organism evidence="1 2">
    <name type="scientific">Morus notabilis</name>
    <dbReference type="NCBI Taxonomy" id="981085"/>
    <lineage>
        <taxon>Eukaryota</taxon>
        <taxon>Viridiplantae</taxon>
        <taxon>Streptophyta</taxon>
        <taxon>Embryophyta</taxon>
        <taxon>Tracheophyta</taxon>
        <taxon>Spermatophyta</taxon>
        <taxon>Magnoliopsida</taxon>
        <taxon>eudicotyledons</taxon>
        <taxon>Gunneridae</taxon>
        <taxon>Pentapetalae</taxon>
        <taxon>rosids</taxon>
        <taxon>fabids</taxon>
        <taxon>Rosales</taxon>
        <taxon>Moraceae</taxon>
        <taxon>Moreae</taxon>
        <taxon>Morus</taxon>
    </lineage>
</organism>
<accession>W9S3C5</accession>